<gene>
    <name evidence="1" type="ORF">S03H2_02955</name>
</gene>
<dbReference type="EMBL" id="BARU01001044">
    <property type="protein sequence ID" value="GAH28407.1"/>
    <property type="molecule type" value="Genomic_DNA"/>
</dbReference>
<proteinExistence type="predicted"/>
<name>X1E734_9ZZZZ</name>
<accession>X1E734</accession>
<protein>
    <submittedName>
        <fullName evidence="1">Uncharacterized protein</fullName>
    </submittedName>
</protein>
<sequence length="75" mass="8367">MAEIEAVPAAFGIAPYYEDGILVGFRIDDPEGSVIRKRANIVAEIHQAYPEVSIGELENARVAYFDYHVDVELRS</sequence>
<dbReference type="AlphaFoldDB" id="X1E734"/>
<comment type="caution">
    <text evidence="1">The sequence shown here is derived from an EMBL/GenBank/DDBJ whole genome shotgun (WGS) entry which is preliminary data.</text>
</comment>
<evidence type="ECO:0000313" key="1">
    <source>
        <dbReference type="EMBL" id="GAH28407.1"/>
    </source>
</evidence>
<organism evidence="1">
    <name type="scientific">marine sediment metagenome</name>
    <dbReference type="NCBI Taxonomy" id="412755"/>
    <lineage>
        <taxon>unclassified sequences</taxon>
        <taxon>metagenomes</taxon>
        <taxon>ecological metagenomes</taxon>
    </lineage>
</organism>
<reference evidence="1" key="1">
    <citation type="journal article" date="2014" name="Front. Microbiol.">
        <title>High frequency of phylogenetically diverse reductive dehalogenase-homologous genes in deep subseafloor sedimentary metagenomes.</title>
        <authorList>
            <person name="Kawai M."/>
            <person name="Futagami T."/>
            <person name="Toyoda A."/>
            <person name="Takaki Y."/>
            <person name="Nishi S."/>
            <person name="Hori S."/>
            <person name="Arai W."/>
            <person name="Tsubouchi T."/>
            <person name="Morono Y."/>
            <person name="Uchiyama I."/>
            <person name="Ito T."/>
            <person name="Fujiyama A."/>
            <person name="Inagaki F."/>
            <person name="Takami H."/>
        </authorList>
    </citation>
    <scope>NUCLEOTIDE SEQUENCE</scope>
    <source>
        <strain evidence="1">Expedition CK06-06</strain>
    </source>
</reference>